<protein>
    <submittedName>
        <fullName evidence="1">Uncharacterized protein DUF4192</fullName>
    </submittedName>
</protein>
<name>A0A543IVB8_9ACTN</name>
<dbReference type="OrthoDB" id="3264463at2"/>
<organism evidence="1 2">
    <name type="scientific">Thermopolyspora flexuosa</name>
    <dbReference type="NCBI Taxonomy" id="103836"/>
    <lineage>
        <taxon>Bacteria</taxon>
        <taxon>Bacillati</taxon>
        <taxon>Actinomycetota</taxon>
        <taxon>Actinomycetes</taxon>
        <taxon>Streptosporangiales</taxon>
        <taxon>Streptosporangiaceae</taxon>
        <taxon>Thermopolyspora</taxon>
    </lineage>
</organism>
<sequence>MSIDEKPRMVLASPTDLLCALPYLLGFHPTDSLVVAGFAGRPPDGRLRLTARWDLPLAAGATARLVPLLTREEVTRVALVGYGPGPRVTPAVDEVIAALRDAGVAVLEALRTDGARYWSYLCRNVRCCPPEGVPYDVGASPVAAQATLHGMVALPDREALERTLTPVDGPVRQAMRRATARAAAEFRRRLLAAERPDDFAVDFVTAGLERVRNAVRLYQRGDRLSDDEAARLGLDLAVIRVRDEAWTLIDDDTIAAHLALWRDLTTRLEPPFTPPAASLLGVTAWRNGDCTLANIAIDRALAVDPGYTMARLLSEGLCRLIPPDVLRSGPTSKEIDEQMGRPTVAWLLPLCGLLDTVGLAHSAPRCLEPP</sequence>
<dbReference type="Pfam" id="PF13830">
    <property type="entry name" value="DUF4192"/>
    <property type="match status" value="1"/>
</dbReference>
<keyword evidence="2" id="KW-1185">Reference proteome</keyword>
<dbReference type="AlphaFoldDB" id="A0A543IVB8"/>
<dbReference type="EMBL" id="VFPQ01000001">
    <property type="protein sequence ID" value="TQM74522.1"/>
    <property type="molecule type" value="Genomic_DNA"/>
</dbReference>
<evidence type="ECO:0000313" key="1">
    <source>
        <dbReference type="EMBL" id="TQM74522.1"/>
    </source>
</evidence>
<dbReference type="InterPro" id="IPR025447">
    <property type="entry name" value="DUF4192"/>
</dbReference>
<evidence type="ECO:0000313" key="2">
    <source>
        <dbReference type="Proteomes" id="UP000319213"/>
    </source>
</evidence>
<proteinExistence type="predicted"/>
<accession>A0A543IVB8</accession>
<gene>
    <name evidence="1" type="ORF">FHX40_1200</name>
</gene>
<dbReference type="Proteomes" id="UP000319213">
    <property type="component" value="Unassembled WGS sequence"/>
</dbReference>
<reference evidence="1 2" key="1">
    <citation type="submission" date="2019-06" db="EMBL/GenBank/DDBJ databases">
        <title>Sequencing the genomes of 1000 actinobacteria strains.</title>
        <authorList>
            <person name="Klenk H.-P."/>
        </authorList>
    </citation>
    <scope>NUCLEOTIDE SEQUENCE [LARGE SCALE GENOMIC DNA]</scope>
    <source>
        <strain evidence="1 2">DSM 43186</strain>
    </source>
</reference>
<comment type="caution">
    <text evidence="1">The sequence shown here is derived from an EMBL/GenBank/DDBJ whole genome shotgun (WGS) entry which is preliminary data.</text>
</comment>
<dbReference type="RefSeq" id="WP_142258683.1">
    <property type="nucleotide sequence ID" value="NZ_BMPV01000003.1"/>
</dbReference>